<dbReference type="InterPro" id="IPR050289">
    <property type="entry name" value="TorD/DmsD_chaperones"/>
</dbReference>
<sequence>MSSASTSEVKASPAIAAEDRLRADLYNFIGLLLAGPPDQMLLDQTAALQGDESELGQAVSALAKMAKLSKPKAVESEFNRLFIGLGRGELLPFASYYLTGFLNEKPLALLRQDMSARGLARSETVFEPEDSIASLMEMMGAMIV</sequence>
<proteinExistence type="predicted"/>
<dbReference type="Proteomes" id="UP000264719">
    <property type="component" value="Unassembled WGS sequence"/>
</dbReference>
<dbReference type="Gene3D" id="1.10.3480.10">
    <property type="entry name" value="TorD-like"/>
    <property type="match status" value="1"/>
</dbReference>
<dbReference type="SUPFAM" id="SSF89155">
    <property type="entry name" value="TorD-like"/>
    <property type="match status" value="1"/>
</dbReference>
<dbReference type="InterPro" id="IPR020945">
    <property type="entry name" value="DMSO/NO3_reduct_chaperone"/>
</dbReference>
<dbReference type="EMBL" id="DMVW01000101">
    <property type="protein sequence ID" value="HAR52366.1"/>
    <property type="molecule type" value="Genomic_DNA"/>
</dbReference>
<organism evidence="2 3">
    <name type="scientific">Roseovarius nubinhibens</name>
    <dbReference type="NCBI Taxonomy" id="314263"/>
    <lineage>
        <taxon>Bacteria</taxon>
        <taxon>Pseudomonadati</taxon>
        <taxon>Pseudomonadota</taxon>
        <taxon>Alphaproteobacteria</taxon>
        <taxon>Rhodobacterales</taxon>
        <taxon>Roseobacteraceae</taxon>
        <taxon>Roseovarius</taxon>
    </lineage>
</organism>
<comment type="caution">
    <text evidence="2">The sequence shown here is derived from an EMBL/GenBank/DDBJ whole genome shotgun (WGS) entry which is preliminary data.</text>
</comment>
<dbReference type="InterPro" id="IPR036411">
    <property type="entry name" value="TorD-like_sf"/>
</dbReference>
<evidence type="ECO:0000256" key="1">
    <source>
        <dbReference type="ARBA" id="ARBA00023186"/>
    </source>
</evidence>
<name>A0A348WCV4_9RHOB</name>
<dbReference type="Pfam" id="PF02613">
    <property type="entry name" value="Nitrate_red_del"/>
    <property type="match status" value="1"/>
</dbReference>
<dbReference type="AlphaFoldDB" id="A0A348WCV4"/>
<evidence type="ECO:0000313" key="3">
    <source>
        <dbReference type="Proteomes" id="UP000264719"/>
    </source>
</evidence>
<feature type="non-terminal residue" evidence="2">
    <location>
        <position position="144"/>
    </location>
</feature>
<reference evidence="2 3" key="1">
    <citation type="journal article" date="2018" name="Nat. Biotechnol.">
        <title>A standardized bacterial taxonomy based on genome phylogeny substantially revises the tree of life.</title>
        <authorList>
            <person name="Parks D.H."/>
            <person name="Chuvochina M."/>
            <person name="Waite D.W."/>
            <person name="Rinke C."/>
            <person name="Skarshewski A."/>
            <person name="Chaumeil P.A."/>
            <person name="Hugenholtz P."/>
        </authorList>
    </citation>
    <scope>NUCLEOTIDE SEQUENCE [LARGE SCALE GENOMIC DNA]</scope>
    <source>
        <strain evidence="2">UBA9169</strain>
    </source>
</reference>
<protein>
    <submittedName>
        <fullName evidence="2">Molecular chaperone TorD</fullName>
    </submittedName>
</protein>
<keyword evidence="1" id="KW-0143">Chaperone</keyword>
<accession>A0A348WCV4</accession>
<gene>
    <name evidence="2" type="ORF">DCS45_10910</name>
</gene>
<dbReference type="PANTHER" id="PTHR34227">
    <property type="entry name" value="CHAPERONE PROTEIN YCDY"/>
    <property type="match status" value="1"/>
</dbReference>
<evidence type="ECO:0000313" key="2">
    <source>
        <dbReference type="EMBL" id="HAR52366.1"/>
    </source>
</evidence>
<dbReference type="PANTHER" id="PTHR34227:SF1">
    <property type="entry name" value="DIMETHYL SULFOXIDE REDUCTASE CHAPERONE-RELATED"/>
    <property type="match status" value="1"/>
</dbReference>